<keyword evidence="1" id="KW-1133">Transmembrane helix</keyword>
<feature type="transmembrane region" description="Helical" evidence="1">
    <location>
        <begin position="122"/>
        <end position="143"/>
    </location>
</feature>
<reference evidence="2 3" key="1">
    <citation type="submission" date="2018-06" db="EMBL/GenBank/DDBJ databases">
        <title>Freshwater and sediment microbial communities from various areas in North America, analyzing microbe dynamics in response to fracking.</title>
        <authorList>
            <person name="Lamendella R."/>
        </authorList>
    </citation>
    <scope>NUCLEOTIDE SEQUENCE [LARGE SCALE GENOMIC DNA]</scope>
    <source>
        <strain evidence="2 3">97B</strain>
    </source>
</reference>
<dbReference type="Proteomes" id="UP000252118">
    <property type="component" value="Unassembled WGS sequence"/>
</dbReference>
<feature type="transmembrane region" description="Helical" evidence="1">
    <location>
        <begin position="60"/>
        <end position="77"/>
    </location>
</feature>
<dbReference type="RefSeq" id="WP_113968355.1">
    <property type="nucleotide sequence ID" value="NZ_QNRJ01000002.1"/>
</dbReference>
<proteinExistence type="predicted"/>
<keyword evidence="1" id="KW-0812">Transmembrane</keyword>
<name>A0A366EX36_9BACI</name>
<dbReference type="OrthoDB" id="1443299at2"/>
<protein>
    <recommendedName>
        <fullName evidence="4">DUF1440 domain-containing protein</fullName>
    </recommendedName>
</protein>
<comment type="caution">
    <text evidence="2">The sequence shown here is derived from an EMBL/GenBank/DDBJ whole genome shotgun (WGS) entry which is preliminary data.</text>
</comment>
<feature type="transmembrane region" description="Helical" evidence="1">
    <location>
        <begin position="89"/>
        <end position="110"/>
    </location>
</feature>
<sequence length="150" mass="16556">MTFRQIGSGTLIGLVSGTLLGLFLKWMQVLTGIKVYVLLLNVDFIPGFGNKDLPEWVECLFHLVISCAIGVVFVYMMEKLKVSSSGSWLLSLVLTVPTVFLYFPLSHLAIKDVPGLMYGEAIFLWTAGHILYALSLPPLFHLFSARGSST</sequence>
<organism evidence="2 3">
    <name type="scientific">Rossellomorea aquimaris</name>
    <dbReference type="NCBI Taxonomy" id="189382"/>
    <lineage>
        <taxon>Bacteria</taxon>
        <taxon>Bacillati</taxon>
        <taxon>Bacillota</taxon>
        <taxon>Bacilli</taxon>
        <taxon>Bacillales</taxon>
        <taxon>Bacillaceae</taxon>
        <taxon>Rossellomorea</taxon>
    </lineage>
</organism>
<accession>A0A366EX36</accession>
<evidence type="ECO:0000256" key="1">
    <source>
        <dbReference type="SAM" id="Phobius"/>
    </source>
</evidence>
<gene>
    <name evidence="2" type="ORF">DET59_102350</name>
</gene>
<dbReference type="EMBL" id="QNRJ01000002">
    <property type="protein sequence ID" value="RBP06963.1"/>
    <property type="molecule type" value="Genomic_DNA"/>
</dbReference>
<evidence type="ECO:0000313" key="2">
    <source>
        <dbReference type="EMBL" id="RBP06963.1"/>
    </source>
</evidence>
<keyword evidence="1" id="KW-0472">Membrane</keyword>
<evidence type="ECO:0008006" key="4">
    <source>
        <dbReference type="Google" id="ProtNLM"/>
    </source>
</evidence>
<feature type="transmembrane region" description="Helical" evidence="1">
    <location>
        <begin position="6"/>
        <end position="24"/>
    </location>
</feature>
<evidence type="ECO:0000313" key="3">
    <source>
        <dbReference type="Proteomes" id="UP000252118"/>
    </source>
</evidence>
<dbReference type="AlphaFoldDB" id="A0A366EX36"/>